<dbReference type="Pfam" id="PF01522">
    <property type="entry name" value="Polysacc_deac_1"/>
    <property type="match status" value="1"/>
</dbReference>
<feature type="signal peptide" evidence="1">
    <location>
        <begin position="1"/>
        <end position="17"/>
    </location>
</feature>
<name>A0ABR7TJN5_9BACT</name>
<dbReference type="EMBL" id="JACVFC010000001">
    <property type="protein sequence ID" value="MBC9929875.1"/>
    <property type="molecule type" value="Genomic_DNA"/>
</dbReference>
<gene>
    <name evidence="3" type="ORF">ICL07_05765</name>
</gene>
<dbReference type="InterPro" id="IPR011330">
    <property type="entry name" value="Glyco_hydro/deAcase_b/a-brl"/>
</dbReference>
<protein>
    <submittedName>
        <fullName evidence="3">Polysaccharide deacetylase family protein</fullName>
    </submittedName>
</protein>
<proteinExistence type="predicted"/>
<dbReference type="RefSeq" id="WP_188086967.1">
    <property type="nucleotide sequence ID" value="NZ_JACVFC010000001.1"/>
</dbReference>
<dbReference type="Proteomes" id="UP000659124">
    <property type="component" value="Unassembled WGS sequence"/>
</dbReference>
<feature type="domain" description="NodB homology" evidence="2">
    <location>
        <begin position="18"/>
        <end position="104"/>
    </location>
</feature>
<dbReference type="SUPFAM" id="SSF88713">
    <property type="entry name" value="Glycoside hydrolase/deacetylase"/>
    <property type="match status" value="1"/>
</dbReference>
<dbReference type="Gene3D" id="3.20.20.370">
    <property type="entry name" value="Glycoside hydrolase/deacetylase"/>
    <property type="match status" value="1"/>
</dbReference>
<keyword evidence="4" id="KW-1185">Reference proteome</keyword>
<evidence type="ECO:0000313" key="3">
    <source>
        <dbReference type="EMBL" id="MBC9929875.1"/>
    </source>
</evidence>
<evidence type="ECO:0000256" key="1">
    <source>
        <dbReference type="SAM" id="SignalP"/>
    </source>
</evidence>
<dbReference type="InterPro" id="IPR002509">
    <property type="entry name" value="NODB_dom"/>
</dbReference>
<organism evidence="3 4">
    <name type="scientific">Chitinophaga qingshengii</name>
    <dbReference type="NCBI Taxonomy" id="1569794"/>
    <lineage>
        <taxon>Bacteria</taxon>
        <taxon>Pseudomonadati</taxon>
        <taxon>Bacteroidota</taxon>
        <taxon>Chitinophagia</taxon>
        <taxon>Chitinophagales</taxon>
        <taxon>Chitinophagaceae</taxon>
        <taxon>Chitinophaga</taxon>
    </lineage>
</organism>
<feature type="chain" id="PRO_5045164582" evidence="1">
    <location>
        <begin position="18"/>
        <end position="108"/>
    </location>
</feature>
<comment type="caution">
    <text evidence="3">The sequence shown here is derived from an EMBL/GenBank/DDBJ whole genome shotgun (WGS) entry which is preliminary data.</text>
</comment>
<accession>A0ABR7TJN5</accession>
<keyword evidence="1" id="KW-0732">Signal</keyword>
<evidence type="ECO:0000259" key="2">
    <source>
        <dbReference type="Pfam" id="PF01522"/>
    </source>
</evidence>
<reference evidence="3 4" key="1">
    <citation type="submission" date="2020-09" db="EMBL/GenBank/DDBJ databases">
        <title>Genome sequences of type strains of Chitinophaga qingshengii and Chitinophaga varians.</title>
        <authorList>
            <person name="Kittiwongwattana C."/>
        </authorList>
    </citation>
    <scope>NUCLEOTIDE SEQUENCE [LARGE SCALE GENOMIC DNA]</scope>
    <source>
        <strain evidence="3 4">JCM 30026</strain>
    </source>
</reference>
<evidence type="ECO:0000313" key="4">
    <source>
        <dbReference type="Proteomes" id="UP000659124"/>
    </source>
</evidence>
<sequence>MKHFLFALVLFPLLSFAQQKQVAITLDDAPVMALPGDYTAAQRKAINEKLLQQITVLHTPVTVFINGANCIVPDNQLLLKMWADHPLVTLGSHTLNHANCADLSLDSF</sequence>